<keyword evidence="1" id="KW-1133">Transmembrane helix</keyword>
<evidence type="ECO:0000256" key="1">
    <source>
        <dbReference type="SAM" id="Phobius"/>
    </source>
</evidence>
<reference evidence="2 3" key="1">
    <citation type="submission" date="2017-02" db="EMBL/GenBank/DDBJ databases">
        <title>The new phylogeny of genus Mycobacterium.</title>
        <authorList>
            <person name="Tortoli E."/>
            <person name="Trovato A."/>
            <person name="Cirillo D.M."/>
        </authorList>
    </citation>
    <scope>NUCLEOTIDE SEQUENCE [LARGE SCALE GENOMIC DNA]</scope>
    <source>
        <strain evidence="2 3">CCUG 56329</strain>
    </source>
</reference>
<keyword evidence="1" id="KW-0472">Membrane</keyword>
<feature type="non-terminal residue" evidence="2">
    <location>
        <position position="84"/>
    </location>
</feature>
<feature type="transmembrane region" description="Helical" evidence="1">
    <location>
        <begin position="57"/>
        <end position="75"/>
    </location>
</feature>
<evidence type="ECO:0000313" key="3">
    <source>
        <dbReference type="Proteomes" id="UP000192847"/>
    </source>
</evidence>
<protein>
    <recommendedName>
        <fullName evidence="4">FUSC family protein</fullName>
    </recommendedName>
</protein>
<dbReference type="Proteomes" id="UP000192847">
    <property type="component" value="Unassembled WGS sequence"/>
</dbReference>
<proteinExistence type="predicted"/>
<keyword evidence="1" id="KW-0812">Transmembrane</keyword>
<sequence>ANGAAWRPVVVVVLAVAATVLGATLRWQAPFVVGAATLVLVTARQVGPWAGQVLVQTQGWVLLALCGTLLLALGLRYERRIAQA</sequence>
<keyword evidence="3" id="KW-1185">Reference proteome</keyword>
<dbReference type="NCBIfam" id="NF047321">
    <property type="entry name" value="SCO7613_CTERM"/>
    <property type="match status" value="1"/>
</dbReference>
<evidence type="ECO:0008006" key="4">
    <source>
        <dbReference type="Google" id="ProtNLM"/>
    </source>
</evidence>
<dbReference type="RefSeq" id="WP_211285956.1">
    <property type="nucleotide sequence ID" value="NZ_MVIL01001098.1"/>
</dbReference>
<comment type="caution">
    <text evidence="2">The sequence shown here is derived from an EMBL/GenBank/DDBJ whole genome shotgun (WGS) entry which is preliminary data.</text>
</comment>
<evidence type="ECO:0000313" key="2">
    <source>
        <dbReference type="EMBL" id="ORB73249.1"/>
    </source>
</evidence>
<dbReference type="EMBL" id="MVIL01001098">
    <property type="protein sequence ID" value="ORB73249.1"/>
    <property type="molecule type" value="Genomic_DNA"/>
</dbReference>
<dbReference type="InterPro" id="IPR058062">
    <property type="entry name" value="SCO7613_C"/>
</dbReference>
<feature type="transmembrane region" description="Helical" evidence="1">
    <location>
        <begin position="6"/>
        <end position="24"/>
    </location>
</feature>
<organism evidence="2 3">
    <name type="scientific">Mycobacterium timonense</name>
    <dbReference type="NCBI Taxonomy" id="701043"/>
    <lineage>
        <taxon>Bacteria</taxon>
        <taxon>Bacillati</taxon>
        <taxon>Actinomycetota</taxon>
        <taxon>Actinomycetes</taxon>
        <taxon>Mycobacteriales</taxon>
        <taxon>Mycobacteriaceae</taxon>
        <taxon>Mycobacterium</taxon>
        <taxon>Mycobacterium avium complex (MAC)</taxon>
    </lineage>
</organism>
<accession>A0ABX3TBT8</accession>
<name>A0ABX3TBT8_9MYCO</name>
<feature type="non-terminal residue" evidence="2">
    <location>
        <position position="1"/>
    </location>
</feature>
<gene>
    <name evidence="2" type="ORF">BST46_31105</name>
</gene>